<dbReference type="EMBL" id="JAWNGA010000034">
    <property type="protein sequence ID" value="MDY5133855.1"/>
    <property type="molecule type" value="Genomic_DNA"/>
</dbReference>
<dbReference type="RefSeq" id="WP_320755634.1">
    <property type="nucleotide sequence ID" value="NZ_JAWNGA010000034.1"/>
</dbReference>
<keyword evidence="5" id="KW-1185">Reference proteome</keyword>
<dbReference type="InterPro" id="IPR032877">
    <property type="entry name" value="Transposase_HTH"/>
</dbReference>
<dbReference type="Pfam" id="PF13542">
    <property type="entry name" value="HTH_Tnp_ISL3"/>
    <property type="match status" value="1"/>
</dbReference>
<dbReference type="InterPro" id="IPR002560">
    <property type="entry name" value="Transposase_DDE"/>
</dbReference>
<name>A0ABU5GB02_9ACTO</name>
<feature type="non-terminal residue" evidence="4">
    <location>
        <position position="257"/>
    </location>
</feature>
<dbReference type="Proteomes" id="UP001275049">
    <property type="component" value="Unassembled WGS sequence"/>
</dbReference>
<protein>
    <submittedName>
        <fullName evidence="4">Transposase</fullName>
    </submittedName>
</protein>
<proteinExistence type="predicted"/>
<accession>A0ABU5GB02</accession>
<feature type="domain" description="Transposase IS204/IS1001/IS1096/IS1165 DDE" evidence="1">
    <location>
        <begin position="172"/>
        <end position="257"/>
    </location>
</feature>
<evidence type="ECO:0000259" key="2">
    <source>
        <dbReference type="Pfam" id="PF13542"/>
    </source>
</evidence>
<evidence type="ECO:0000259" key="1">
    <source>
        <dbReference type="Pfam" id="PF01610"/>
    </source>
</evidence>
<organism evidence="4 5">
    <name type="scientific">Actinotignum urinale</name>
    <dbReference type="NCBI Taxonomy" id="190146"/>
    <lineage>
        <taxon>Bacteria</taxon>
        <taxon>Bacillati</taxon>
        <taxon>Actinomycetota</taxon>
        <taxon>Actinomycetes</taxon>
        <taxon>Actinomycetales</taxon>
        <taxon>Actinomycetaceae</taxon>
        <taxon>Actinotignum</taxon>
    </lineage>
</organism>
<dbReference type="Pfam" id="PF01610">
    <property type="entry name" value="DDE_Tnp_ISL3"/>
    <property type="match status" value="1"/>
</dbReference>
<sequence>MNKKRKTTFTTSDSTEILACLVSLKDVRLIGYRRDGPRQELWIEQVVKTPVRCSACSSKAVVKDRPCVRYIDLPVYGRPIYLVWRKHRWLCSNKDCGVKSWCGKDKRIACGSTTMTSRAARWVIEQVGKGRTVSEVAGELGCDWHTVNNTVTTWGKALLEADKKRVGQTTTIGLDETSFVRLNHRRTHYVTTVCDIANSRIIDIVPSRNYVDVAGFLHKQPEQWKKQIAFAALDMSPTYRAVYNVILPDAIQVADHY</sequence>
<dbReference type="PANTHER" id="PTHR33498">
    <property type="entry name" value="TRANSPOSASE FOR INSERTION SEQUENCE ELEMENT IS1557"/>
    <property type="match status" value="1"/>
</dbReference>
<dbReference type="Pfam" id="PF14690">
    <property type="entry name" value="Zn_ribbon_ISL3"/>
    <property type="match status" value="1"/>
</dbReference>
<dbReference type="PANTHER" id="PTHR33498:SF1">
    <property type="entry name" value="TRANSPOSASE FOR INSERTION SEQUENCE ELEMENT IS1557"/>
    <property type="match status" value="1"/>
</dbReference>
<evidence type="ECO:0000313" key="4">
    <source>
        <dbReference type="EMBL" id="MDY5133855.1"/>
    </source>
</evidence>
<dbReference type="InterPro" id="IPR047951">
    <property type="entry name" value="Transpos_ISL3"/>
</dbReference>
<dbReference type="InterPro" id="IPR029261">
    <property type="entry name" value="Transposase_Znf"/>
</dbReference>
<evidence type="ECO:0000313" key="5">
    <source>
        <dbReference type="Proteomes" id="UP001275049"/>
    </source>
</evidence>
<feature type="domain" description="Transposase IS204/IS1001/IS1096/IS1165 helix-turn-helix" evidence="2">
    <location>
        <begin position="115"/>
        <end position="149"/>
    </location>
</feature>
<feature type="domain" description="Transposase IS204/IS1001/IS1096/IS1165 zinc-finger" evidence="3">
    <location>
        <begin position="50"/>
        <end position="93"/>
    </location>
</feature>
<comment type="caution">
    <text evidence="4">The sequence shown here is derived from an EMBL/GenBank/DDBJ whole genome shotgun (WGS) entry which is preliminary data.</text>
</comment>
<gene>
    <name evidence="4" type="ORF">R6G86_09000</name>
</gene>
<reference evidence="4 5" key="1">
    <citation type="submission" date="2023-10" db="EMBL/GenBank/DDBJ databases">
        <title>Whole Genome based description of the genera Actinobaculum and Actinotignum reveals a complex phylogenetic relationship within the species included in the genus Actinotignum.</title>
        <authorList>
            <person name="Jensen C.S."/>
            <person name="Dargis R."/>
            <person name="Kemp M."/>
            <person name="Christensen J.J."/>
        </authorList>
    </citation>
    <scope>NUCLEOTIDE SEQUENCE [LARGE SCALE GENOMIC DNA]</scope>
    <source>
        <strain evidence="4 5">SLA_B974</strain>
    </source>
</reference>
<evidence type="ECO:0000259" key="3">
    <source>
        <dbReference type="Pfam" id="PF14690"/>
    </source>
</evidence>